<comment type="cofactor">
    <cofactor evidence="1">
        <name>Fe cation</name>
        <dbReference type="ChEBI" id="CHEBI:24875"/>
    </cofactor>
</comment>
<protein>
    <submittedName>
        <fullName evidence="3">SRPBCC family protein</fullName>
    </submittedName>
</protein>
<proteinExistence type="predicted"/>
<dbReference type="PANTHER" id="PTHR43756">
    <property type="entry name" value="CHOLINE MONOOXYGENASE, CHLOROPLASTIC"/>
    <property type="match status" value="1"/>
</dbReference>
<evidence type="ECO:0000313" key="3">
    <source>
        <dbReference type="EMBL" id="MFD1226527.1"/>
    </source>
</evidence>
<dbReference type="RefSeq" id="WP_289388969.1">
    <property type="nucleotide sequence ID" value="NZ_JAUCBM010000026.1"/>
</dbReference>
<name>A0ABW3V047_9HYPH</name>
<dbReference type="EMBL" id="JBHTMA010000026">
    <property type="protein sequence ID" value="MFD1226527.1"/>
    <property type="molecule type" value="Genomic_DNA"/>
</dbReference>
<gene>
    <name evidence="3" type="ORF">ACFQ35_05050</name>
</gene>
<dbReference type="Gene3D" id="3.90.380.10">
    <property type="entry name" value="Naphthalene 1,2-dioxygenase Alpha Subunit, Chain A, domain 1"/>
    <property type="match status" value="2"/>
</dbReference>
<reference evidence="4" key="1">
    <citation type="journal article" date="2019" name="Int. J. Syst. Evol. Microbiol.">
        <title>The Global Catalogue of Microorganisms (GCM) 10K type strain sequencing project: providing services to taxonomists for standard genome sequencing and annotation.</title>
        <authorList>
            <consortium name="The Broad Institute Genomics Platform"/>
            <consortium name="The Broad Institute Genome Sequencing Center for Infectious Disease"/>
            <person name="Wu L."/>
            <person name="Ma J."/>
        </authorList>
    </citation>
    <scope>NUCLEOTIDE SEQUENCE [LARGE SCALE GENOMIC DNA]</scope>
    <source>
        <strain evidence="4">CCUG 49584</strain>
    </source>
</reference>
<evidence type="ECO:0000313" key="4">
    <source>
        <dbReference type="Proteomes" id="UP001597263"/>
    </source>
</evidence>
<organism evidence="3 4">
    <name type="scientific">Pseudochrobactrum kiredjianiae</name>
    <dbReference type="NCBI Taxonomy" id="386305"/>
    <lineage>
        <taxon>Bacteria</taxon>
        <taxon>Pseudomonadati</taxon>
        <taxon>Pseudomonadota</taxon>
        <taxon>Alphaproteobacteria</taxon>
        <taxon>Hyphomicrobiales</taxon>
        <taxon>Brucellaceae</taxon>
        <taxon>Pseudochrobactrum</taxon>
    </lineage>
</organism>
<keyword evidence="4" id="KW-1185">Reference proteome</keyword>
<dbReference type="InterPro" id="IPR001663">
    <property type="entry name" value="Rng_hydr_dOase-A"/>
</dbReference>
<dbReference type="PANTHER" id="PTHR43756:SF5">
    <property type="entry name" value="CHOLINE MONOOXYGENASE, CHLOROPLASTIC"/>
    <property type="match status" value="1"/>
</dbReference>
<accession>A0ABW3V047</accession>
<evidence type="ECO:0000256" key="1">
    <source>
        <dbReference type="ARBA" id="ARBA00001962"/>
    </source>
</evidence>
<dbReference type="Pfam" id="PF00848">
    <property type="entry name" value="Ring_hydroxyl_A"/>
    <property type="match status" value="1"/>
</dbReference>
<sequence length="262" mass="30122">MKKSLQHNHLDRSKYGLVELPVVEYGGLVWISATSDKPIDIQHYLGAVGDNLVHFGVADHLSFRKSTIVKHTNWKLLIKTYLEGYHVPFLHKNTLANAFRKGVIAHTECGSHIRLAAARTNILDVLSVEREKWRILDYASVYYSIFPNTFFIMHPDYVSLNIFHPEAPNRTVWTHEMFYKPEHFEGDKGQEALARRFEYTNDVVFNDEDFAIAERVQEGLRYGSNKHHTLGLEEGLIGIFQRNIDDALCDKTVVPLKSVCPQ</sequence>
<feature type="domain" description="Aromatic-ring-hydroxylating dioxygenase alpha subunit C-terminal" evidence="2">
    <location>
        <begin position="63"/>
        <end position="248"/>
    </location>
</feature>
<comment type="caution">
    <text evidence="3">The sequence shown here is derived from an EMBL/GenBank/DDBJ whole genome shotgun (WGS) entry which is preliminary data.</text>
</comment>
<dbReference type="SUPFAM" id="SSF55961">
    <property type="entry name" value="Bet v1-like"/>
    <property type="match status" value="1"/>
</dbReference>
<dbReference type="InterPro" id="IPR015879">
    <property type="entry name" value="Ring_hydroxy_dOase_asu_C_dom"/>
</dbReference>
<dbReference type="Proteomes" id="UP001597263">
    <property type="component" value="Unassembled WGS sequence"/>
</dbReference>
<evidence type="ECO:0000259" key="2">
    <source>
        <dbReference type="Pfam" id="PF00848"/>
    </source>
</evidence>